<organism evidence="1 2">
    <name type="scientific">Porphyridium purpureum</name>
    <name type="common">Red alga</name>
    <name type="synonym">Porphyridium cruentum</name>
    <dbReference type="NCBI Taxonomy" id="35688"/>
    <lineage>
        <taxon>Eukaryota</taxon>
        <taxon>Rhodophyta</taxon>
        <taxon>Bangiophyceae</taxon>
        <taxon>Porphyridiales</taxon>
        <taxon>Porphyridiaceae</taxon>
        <taxon>Porphyridium</taxon>
    </lineage>
</organism>
<dbReference type="AlphaFoldDB" id="A0A5J4YM81"/>
<sequence>MPSGEHSVVLPCGRRVPHSKRRLAFCRPVTVLEVIRLVPRLLAFEKEGCLCLYFIHISGLFEAALFRTIFSHTGHRLRQGSSMDVQYTILKDCLE</sequence>
<evidence type="ECO:0000313" key="2">
    <source>
        <dbReference type="Proteomes" id="UP000324585"/>
    </source>
</evidence>
<dbReference type="Proteomes" id="UP000324585">
    <property type="component" value="Unassembled WGS sequence"/>
</dbReference>
<evidence type="ECO:0000313" key="1">
    <source>
        <dbReference type="EMBL" id="KAA8492040.1"/>
    </source>
</evidence>
<protein>
    <submittedName>
        <fullName evidence="1">Uncharacterized protein</fullName>
    </submittedName>
</protein>
<gene>
    <name evidence="1" type="ORF">FVE85_3478</name>
</gene>
<dbReference type="EMBL" id="VRMN01000010">
    <property type="protein sequence ID" value="KAA8492040.1"/>
    <property type="molecule type" value="Genomic_DNA"/>
</dbReference>
<proteinExistence type="predicted"/>
<name>A0A5J4YM81_PORPP</name>
<reference evidence="2" key="1">
    <citation type="journal article" date="2019" name="Nat. Commun.">
        <title>Expansion of phycobilisome linker gene families in mesophilic red algae.</title>
        <authorList>
            <person name="Lee J."/>
            <person name="Kim D."/>
            <person name="Bhattacharya D."/>
            <person name="Yoon H.S."/>
        </authorList>
    </citation>
    <scope>NUCLEOTIDE SEQUENCE [LARGE SCALE GENOMIC DNA]</scope>
    <source>
        <strain evidence="2">CCMP 1328</strain>
    </source>
</reference>
<keyword evidence="2" id="KW-1185">Reference proteome</keyword>
<comment type="caution">
    <text evidence="1">The sequence shown here is derived from an EMBL/GenBank/DDBJ whole genome shotgun (WGS) entry which is preliminary data.</text>
</comment>
<accession>A0A5J4YM81</accession>